<reference evidence="1 2" key="1">
    <citation type="journal article" date="2018" name="Environ. Microbiol.">
        <title>Genomes of ubiquitous marine and hypersaline Hydrogenovibrio, Thiomicrorhabdus and Thiomicrospira spp. encode a diversity of mechanisms to sustain chemolithoautotrophy in heterogeneous environments.</title>
        <authorList>
            <person name="Scott K.M."/>
            <person name="Williams J."/>
            <person name="Porter C.M.B."/>
            <person name="Russel S."/>
            <person name="Harmer T.L."/>
            <person name="Paul J.H."/>
            <person name="Antonen K.M."/>
            <person name="Bridges M.K."/>
            <person name="Camper G.J."/>
            <person name="Campla C.K."/>
            <person name="Casella L.G."/>
            <person name="Chase E."/>
            <person name="Conrad J.W."/>
            <person name="Cruz M.C."/>
            <person name="Dunlap D.S."/>
            <person name="Duran L."/>
            <person name="Fahsbender E.M."/>
            <person name="Goldsmith D.B."/>
            <person name="Keeley R.F."/>
            <person name="Kondoff M.R."/>
            <person name="Kussy B.I."/>
            <person name="Lane M.K."/>
            <person name="Lawler S."/>
            <person name="Leigh B.A."/>
            <person name="Lewis C."/>
            <person name="Lostal L.M."/>
            <person name="Marking D."/>
            <person name="Mancera P.A."/>
            <person name="McClenthan E.C."/>
            <person name="McIntyre E.A."/>
            <person name="Mine J.A."/>
            <person name="Modi S."/>
            <person name="Moore B.D."/>
            <person name="Morgan W.A."/>
            <person name="Nelson K.M."/>
            <person name="Nguyen K.N."/>
            <person name="Ogburn N."/>
            <person name="Parrino D.G."/>
            <person name="Pedapudi A.D."/>
            <person name="Pelham R.P."/>
            <person name="Preece A.M."/>
            <person name="Rampersad E.A."/>
            <person name="Richardson J.C."/>
            <person name="Rodgers C.M."/>
            <person name="Schaffer B.L."/>
            <person name="Sheridan N.E."/>
            <person name="Solone M.R."/>
            <person name="Staley Z.R."/>
            <person name="Tabuchi M."/>
            <person name="Waide R.J."/>
            <person name="Wanjugi P.W."/>
            <person name="Young S."/>
            <person name="Clum A."/>
            <person name="Daum C."/>
            <person name="Huntemann M."/>
            <person name="Ivanova N."/>
            <person name="Kyrpides N."/>
            <person name="Mikhailova N."/>
            <person name="Palaniappan K."/>
            <person name="Pillay M."/>
            <person name="Reddy T.B.K."/>
            <person name="Shapiro N."/>
            <person name="Stamatis D."/>
            <person name="Varghese N."/>
            <person name="Woyke T."/>
            <person name="Boden R."/>
            <person name="Freyermuth S.K."/>
            <person name="Kerfeld C.A."/>
        </authorList>
    </citation>
    <scope>NUCLEOTIDE SEQUENCE [LARGE SCALE GENOMIC DNA]</scope>
    <source>
        <strain evidence="1 2">JR-2</strain>
    </source>
</reference>
<dbReference type="KEGG" id="htr:EPV75_07210"/>
<keyword evidence="2" id="KW-1185">Reference proteome</keyword>
<organism evidence="1 2">
    <name type="scientific">Hydrogenovibrio thermophilus</name>
    <dbReference type="NCBI Taxonomy" id="265883"/>
    <lineage>
        <taxon>Bacteria</taxon>
        <taxon>Pseudomonadati</taxon>
        <taxon>Pseudomonadota</taxon>
        <taxon>Gammaproteobacteria</taxon>
        <taxon>Thiotrichales</taxon>
        <taxon>Piscirickettsiaceae</taxon>
        <taxon>Hydrogenovibrio</taxon>
    </lineage>
</organism>
<dbReference type="Proteomes" id="UP000285478">
    <property type="component" value="Chromosome"/>
</dbReference>
<gene>
    <name evidence="1" type="ORF">EPV75_07210</name>
</gene>
<protein>
    <submittedName>
        <fullName evidence="1">Uncharacterized protein</fullName>
    </submittedName>
</protein>
<evidence type="ECO:0000313" key="1">
    <source>
        <dbReference type="EMBL" id="QAB15465.1"/>
    </source>
</evidence>
<dbReference type="RefSeq" id="WP_128384938.1">
    <property type="nucleotide sequence ID" value="NZ_CP035033.1"/>
</dbReference>
<dbReference type="Pfam" id="PF02635">
    <property type="entry name" value="DsrE"/>
    <property type="match status" value="1"/>
</dbReference>
<dbReference type="SUPFAM" id="SSF75169">
    <property type="entry name" value="DsrEFH-like"/>
    <property type="match status" value="1"/>
</dbReference>
<proteinExistence type="predicted"/>
<evidence type="ECO:0000313" key="2">
    <source>
        <dbReference type="Proteomes" id="UP000285478"/>
    </source>
</evidence>
<dbReference type="Gene3D" id="3.40.1260.10">
    <property type="entry name" value="DsrEFH-like"/>
    <property type="match status" value="1"/>
</dbReference>
<name>A0A410H3G5_9GAMM</name>
<accession>A0A410H3G5</accession>
<sequence length="166" mass="18100">MSAKAETLPDVHPQVDVILSEAAAPDGVVFDIETLDANALNTLAPYVRKQIHLIRERFPDVDIAVVSHGAEEFALQKQAQSDNAALHDTFSQLSQSDGVSIHVCGAVGGLKGLSREDFPDFVSYSESGMAQLNDYKALGYQVVIIRQLSDSDRKALFDTPEKFIQP</sequence>
<dbReference type="InterPro" id="IPR003787">
    <property type="entry name" value="Sulphur_relay_DsrE/F-like"/>
</dbReference>
<dbReference type="InterPro" id="IPR027396">
    <property type="entry name" value="DsrEFH-like"/>
</dbReference>
<dbReference type="EMBL" id="CP035033">
    <property type="protein sequence ID" value="QAB15465.1"/>
    <property type="molecule type" value="Genomic_DNA"/>
</dbReference>
<dbReference type="AlphaFoldDB" id="A0A410H3G5"/>